<proteinExistence type="predicted"/>
<dbReference type="AlphaFoldDB" id="A0A7G9SHM8"/>
<organism evidence="2 3">
    <name type="scientific">Sphingomonas lutea</name>
    <dbReference type="NCBI Taxonomy" id="1045317"/>
    <lineage>
        <taxon>Bacteria</taxon>
        <taxon>Pseudomonadati</taxon>
        <taxon>Pseudomonadota</taxon>
        <taxon>Alphaproteobacteria</taxon>
        <taxon>Sphingomonadales</taxon>
        <taxon>Sphingomonadaceae</taxon>
        <taxon>Sphingomonas</taxon>
    </lineage>
</organism>
<dbReference type="KEGG" id="slut:H9L13_12235"/>
<dbReference type="Proteomes" id="UP000515971">
    <property type="component" value="Chromosome"/>
</dbReference>
<feature type="region of interest" description="Disordered" evidence="1">
    <location>
        <begin position="21"/>
        <end position="62"/>
    </location>
</feature>
<dbReference type="EMBL" id="CP060718">
    <property type="protein sequence ID" value="QNN67353.1"/>
    <property type="molecule type" value="Genomic_DNA"/>
</dbReference>
<evidence type="ECO:0000313" key="2">
    <source>
        <dbReference type="EMBL" id="QNN67353.1"/>
    </source>
</evidence>
<gene>
    <name evidence="2" type="ORF">H9L13_12235</name>
</gene>
<keyword evidence="3" id="KW-1185">Reference proteome</keyword>
<name>A0A7G9SHM8_9SPHN</name>
<dbReference type="RefSeq" id="WP_187537942.1">
    <property type="nucleotide sequence ID" value="NZ_BAABJT010000001.1"/>
</dbReference>
<reference evidence="2 3" key="1">
    <citation type="submission" date="2020-08" db="EMBL/GenBank/DDBJ databases">
        <title>Genome sequence of Sphingomonas lutea KCTC 23642T.</title>
        <authorList>
            <person name="Hyun D.-W."/>
            <person name="Bae J.-W."/>
        </authorList>
    </citation>
    <scope>NUCLEOTIDE SEQUENCE [LARGE SCALE GENOMIC DNA]</scope>
    <source>
        <strain evidence="2 3">KCTC 23642</strain>
    </source>
</reference>
<evidence type="ECO:0000256" key="1">
    <source>
        <dbReference type="SAM" id="MobiDB-lite"/>
    </source>
</evidence>
<sequence>MSPLWSDMAIAQAARAAAVERGVVPAATADTSKRPANDNRTGQPGRPAPRRPIRRYAPSYAL</sequence>
<evidence type="ECO:0000313" key="3">
    <source>
        <dbReference type="Proteomes" id="UP000515971"/>
    </source>
</evidence>
<protein>
    <submittedName>
        <fullName evidence="2">Uncharacterized protein</fullName>
    </submittedName>
</protein>
<accession>A0A7G9SHM8</accession>